<reference evidence="1 2" key="1">
    <citation type="journal article" date="2018" name="Sci. Rep.">
        <title>Genomic signatures of local adaptation to the degree of environmental predictability in rotifers.</title>
        <authorList>
            <person name="Franch-Gras L."/>
            <person name="Hahn C."/>
            <person name="Garcia-Roger E.M."/>
            <person name="Carmona M.J."/>
            <person name="Serra M."/>
            <person name="Gomez A."/>
        </authorList>
    </citation>
    <scope>NUCLEOTIDE SEQUENCE [LARGE SCALE GENOMIC DNA]</scope>
    <source>
        <strain evidence="1">HYR1</strain>
    </source>
</reference>
<dbReference type="Proteomes" id="UP000276133">
    <property type="component" value="Unassembled WGS sequence"/>
</dbReference>
<dbReference type="EMBL" id="REGN01002977">
    <property type="protein sequence ID" value="RNA25098.1"/>
    <property type="molecule type" value="Genomic_DNA"/>
</dbReference>
<comment type="caution">
    <text evidence="1">The sequence shown here is derived from an EMBL/GenBank/DDBJ whole genome shotgun (WGS) entry which is preliminary data.</text>
</comment>
<keyword evidence="2" id="KW-1185">Reference proteome</keyword>
<protein>
    <submittedName>
        <fullName evidence="1">Uncharacterized protein</fullName>
    </submittedName>
</protein>
<proteinExistence type="predicted"/>
<organism evidence="1 2">
    <name type="scientific">Brachionus plicatilis</name>
    <name type="common">Marine rotifer</name>
    <name type="synonym">Brachionus muelleri</name>
    <dbReference type="NCBI Taxonomy" id="10195"/>
    <lineage>
        <taxon>Eukaryota</taxon>
        <taxon>Metazoa</taxon>
        <taxon>Spiralia</taxon>
        <taxon>Gnathifera</taxon>
        <taxon>Rotifera</taxon>
        <taxon>Eurotatoria</taxon>
        <taxon>Monogononta</taxon>
        <taxon>Pseudotrocha</taxon>
        <taxon>Ploima</taxon>
        <taxon>Brachionidae</taxon>
        <taxon>Brachionus</taxon>
    </lineage>
</organism>
<name>A0A3M7RP87_BRAPC</name>
<evidence type="ECO:0000313" key="1">
    <source>
        <dbReference type="EMBL" id="RNA25098.1"/>
    </source>
</evidence>
<accession>A0A3M7RP87</accession>
<sequence>MTDNIPDYDLSQNNQMDSAGIMDTKERDRLDFIHDNDLSQNIQMDGARKKETKEREVLEFFPYLNFDFSQNNQMDSAGIMDTKERDRLDFIHDNDLSQNIQMDACLSIEFFHNVIYIPYNILKLTNFTYFTYLKFLFEYDKKITKILN</sequence>
<evidence type="ECO:0000313" key="2">
    <source>
        <dbReference type="Proteomes" id="UP000276133"/>
    </source>
</evidence>
<gene>
    <name evidence="1" type="ORF">BpHYR1_044092</name>
</gene>
<dbReference type="AlphaFoldDB" id="A0A3M7RP87"/>